<feature type="compositionally biased region" description="Basic residues" evidence="16">
    <location>
        <begin position="332"/>
        <end position="344"/>
    </location>
</feature>
<evidence type="ECO:0000256" key="13">
    <source>
        <dbReference type="ARBA" id="ARBA00044502"/>
    </source>
</evidence>
<dbReference type="AlphaFoldDB" id="A0A0C9THG8"/>
<evidence type="ECO:0000259" key="18">
    <source>
        <dbReference type="Pfam" id="PF03443"/>
    </source>
</evidence>
<gene>
    <name evidence="19" type="ORF">M422DRAFT_37187</name>
</gene>
<feature type="domain" description="Auxiliary Activity family 9 catalytic" evidence="18">
    <location>
        <begin position="19"/>
        <end position="238"/>
    </location>
</feature>
<feature type="signal peptide" evidence="17">
    <location>
        <begin position="1"/>
        <end position="18"/>
    </location>
</feature>
<keyword evidence="6" id="KW-0136">Cellulose degradation</keyword>
<keyword evidence="10" id="KW-1015">Disulfide bond</keyword>
<dbReference type="GO" id="GO:0005576">
    <property type="term" value="C:extracellular region"/>
    <property type="evidence" value="ECO:0007669"/>
    <property type="project" value="UniProtKB-SubCell"/>
</dbReference>
<feature type="chain" id="PRO_5002204231" description="lytic cellulose monooxygenase (C4-dehydrogenating)" evidence="17">
    <location>
        <begin position="19"/>
        <end position="344"/>
    </location>
</feature>
<keyword evidence="5 17" id="KW-0732">Signal</keyword>
<evidence type="ECO:0000256" key="16">
    <source>
        <dbReference type="SAM" id="MobiDB-lite"/>
    </source>
</evidence>
<dbReference type="PANTHER" id="PTHR33353:SF10">
    <property type="entry name" value="ENDO-BETA-1,4-GLUCANASE D"/>
    <property type="match status" value="1"/>
</dbReference>
<sequence>MKYLFFALAAAFIPTVFAHGWVSHITVDGTDYPGPPVATGAKDEPQVPRSPIRQLADNMRVGNLSSTEMACGRGSPGPANQVIDVIPGAKVTYAYKNIPNPETGGKTTWIHKLGPVSLYIASCSANCDPASATWYKIGQLGFKDADNWYEGDLYNGQTLSFQLPDSLPQGDYLLRSEIIAIHTSPGEIYPACTQIHFTSDGSLIVSPSNGVKFPGAYTGDEPGFKTFSINSGVDATNYVFPGPPLSNIAKGNEVSLNGGSLAISGQNVNASNNNSPSPPAAASSSAAAVVTPAAVPTPAAAFSSPNTTVASGKTCKRRRSNVPRVPQPELNRHRKARRRLSGRL</sequence>
<keyword evidence="3" id="KW-0964">Secreted</keyword>
<evidence type="ECO:0000313" key="20">
    <source>
        <dbReference type="Proteomes" id="UP000054279"/>
    </source>
</evidence>
<dbReference type="GO" id="GO:0004497">
    <property type="term" value="F:monooxygenase activity"/>
    <property type="evidence" value="ECO:0007669"/>
    <property type="project" value="UniProtKB-KW"/>
</dbReference>
<evidence type="ECO:0000256" key="10">
    <source>
        <dbReference type="ARBA" id="ARBA00023157"/>
    </source>
</evidence>
<dbReference type="OrthoDB" id="4849160at2759"/>
<evidence type="ECO:0000256" key="5">
    <source>
        <dbReference type="ARBA" id="ARBA00022729"/>
    </source>
</evidence>
<evidence type="ECO:0000256" key="17">
    <source>
        <dbReference type="SAM" id="SignalP"/>
    </source>
</evidence>
<dbReference type="Pfam" id="PF03443">
    <property type="entry name" value="AA9"/>
    <property type="match status" value="1"/>
</dbReference>
<evidence type="ECO:0000256" key="1">
    <source>
        <dbReference type="ARBA" id="ARBA00001973"/>
    </source>
</evidence>
<comment type="subcellular location">
    <subcellularLocation>
        <location evidence="2">Secreted</location>
    </subcellularLocation>
</comment>
<comment type="similarity">
    <text evidence="13">Belongs to the polysaccharide monooxygenase AA9 family.</text>
</comment>
<evidence type="ECO:0000256" key="6">
    <source>
        <dbReference type="ARBA" id="ARBA00023001"/>
    </source>
</evidence>
<dbReference type="HOGENOM" id="CLU_031730_2_2_1"/>
<evidence type="ECO:0000256" key="12">
    <source>
        <dbReference type="ARBA" id="ARBA00023326"/>
    </source>
</evidence>
<dbReference type="Gene3D" id="2.70.50.70">
    <property type="match status" value="1"/>
</dbReference>
<keyword evidence="20" id="KW-1185">Reference proteome</keyword>
<dbReference type="InterPro" id="IPR005103">
    <property type="entry name" value="AA9_LPMO"/>
</dbReference>
<evidence type="ECO:0000256" key="11">
    <source>
        <dbReference type="ARBA" id="ARBA00023277"/>
    </source>
</evidence>
<dbReference type="GO" id="GO:0030245">
    <property type="term" value="P:cellulose catabolic process"/>
    <property type="evidence" value="ECO:0007669"/>
    <property type="project" value="UniProtKB-KW"/>
</dbReference>
<evidence type="ECO:0000256" key="7">
    <source>
        <dbReference type="ARBA" id="ARBA00023002"/>
    </source>
</evidence>
<comment type="cofactor">
    <cofactor evidence="1">
        <name>Cu(2+)</name>
        <dbReference type="ChEBI" id="CHEBI:29036"/>
    </cofactor>
</comment>
<dbReference type="EMBL" id="KN837295">
    <property type="protein sequence ID" value="KIJ28903.1"/>
    <property type="molecule type" value="Genomic_DNA"/>
</dbReference>
<protein>
    <recommendedName>
        <fullName evidence="15">lytic cellulose monooxygenase (C4-dehydrogenating)</fullName>
        <ecNumber evidence="15">1.14.99.56</ecNumber>
    </recommendedName>
</protein>
<evidence type="ECO:0000256" key="2">
    <source>
        <dbReference type="ARBA" id="ARBA00004613"/>
    </source>
</evidence>
<evidence type="ECO:0000256" key="8">
    <source>
        <dbReference type="ARBA" id="ARBA00023008"/>
    </source>
</evidence>
<keyword evidence="9 19" id="KW-0503">Monooxygenase</keyword>
<keyword evidence="7" id="KW-0560">Oxidoreductase</keyword>
<dbReference type="PANTHER" id="PTHR33353">
    <property type="entry name" value="PUTATIVE (AFU_ORTHOLOGUE AFUA_1G12560)-RELATED"/>
    <property type="match status" value="1"/>
</dbReference>
<evidence type="ECO:0000313" key="19">
    <source>
        <dbReference type="EMBL" id="KIJ28903.1"/>
    </source>
</evidence>
<evidence type="ECO:0000256" key="15">
    <source>
        <dbReference type="ARBA" id="ARBA00047174"/>
    </source>
</evidence>
<keyword evidence="12" id="KW-0624">Polysaccharide degradation</keyword>
<comment type="catalytic activity">
    <reaction evidence="14">
        <text>[(1-&gt;4)-beta-D-glucosyl]n+m + reduced acceptor + O2 = 4-dehydro-beta-D-glucosyl-[(1-&gt;4)-beta-D-glucosyl]n-1 + [(1-&gt;4)-beta-D-glucosyl]m + acceptor + H2O.</text>
        <dbReference type="EC" id="1.14.99.56"/>
    </reaction>
</comment>
<dbReference type="EC" id="1.14.99.56" evidence="15"/>
<dbReference type="CDD" id="cd21175">
    <property type="entry name" value="LPMO_AA9"/>
    <property type="match status" value="1"/>
</dbReference>
<evidence type="ECO:0000256" key="14">
    <source>
        <dbReference type="ARBA" id="ARBA00045077"/>
    </source>
</evidence>
<feature type="region of interest" description="Disordered" evidence="16">
    <location>
        <begin position="298"/>
        <end position="344"/>
    </location>
</feature>
<dbReference type="GO" id="GO:0046872">
    <property type="term" value="F:metal ion binding"/>
    <property type="evidence" value="ECO:0007669"/>
    <property type="project" value="UniProtKB-KW"/>
</dbReference>
<dbReference type="Proteomes" id="UP000054279">
    <property type="component" value="Unassembled WGS sequence"/>
</dbReference>
<keyword evidence="4" id="KW-0479">Metal-binding</keyword>
<keyword evidence="8" id="KW-0186">Copper</keyword>
<organism evidence="19 20">
    <name type="scientific">Sphaerobolus stellatus (strain SS14)</name>
    <dbReference type="NCBI Taxonomy" id="990650"/>
    <lineage>
        <taxon>Eukaryota</taxon>
        <taxon>Fungi</taxon>
        <taxon>Dikarya</taxon>
        <taxon>Basidiomycota</taxon>
        <taxon>Agaricomycotina</taxon>
        <taxon>Agaricomycetes</taxon>
        <taxon>Phallomycetidae</taxon>
        <taxon>Geastrales</taxon>
        <taxon>Sphaerobolaceae</taxon>
        <taxon>Sphaerobolus</taxon>
    </lineage>
</organism>
<reference evidence="19 20" key="1">
    <citation type="submission" date="2014-06" db="EMBL/GenBank/DDBJ databases">
        <title>Evolutionary Origins and Diversification of the Mycorrhizal Mutualists.</title>
        <authorList>
            <consortium name="DOE Joint Genome Institute"/>
            <consortium name="Mycorrhizal Genomics Consortium"/>
            <person name="Kohler A."/>
            <person name="Kuo A."/>
            <person name="Nagy L.G."/>
            <person name="Floudas D."/>
            <person name="Copeland A."/>
            <person name="Barry K.W."/>
            <person name="Cichocki N."/>
            <person name="Veneault-Fourrey C."/>
            <person name="LaButti K."/>
            <person name="Lindquist E.A."/>
            <person name="Lipzen A."/>
            <person name="Lundell T."/>
            <person name="Morin E."/>
            <person name="Murat C."/>
            <person name="Riley R."/>
            <person name="Ohm R."/>
            <person name="Sun H."/>
            <person name="Tunlid A."/>
            <person name="Henrissat B."/>
            <person name="Grigoriev I.V."/>
            <person name="Hibbett D.S."/>
            <person name="Martin F."/>
        </authorList>
    </citation>
    <scope>NUCLEOTIDE SEQUENCE [LARGE SCALE GENOMIC DNA]</scope>
    <source>
        <strain evidence="19 20">SS14</strain>
    </source>
</reference>
<name>A0A0C9THG8_SPHS4</name>
<proteinExistence type="inferred from homology"/>
<evidence type="ECO:0000256" key="4">
    <source>
        <dbReference type="ARBA" id="ARBA00022723"/>
    </source>
</evidence>
<evidence type="ECO:0000256" key="3">
    <source>
        <dbReference type="ARBA" id="ARBA00022525"/>
    </source>
</evidence>
<accession>A0A0C9THG8</accession>
<evidence type="ECO:0000256" key="9">
    <source>
        <dbReference type="ARBA" id="ARBA00023033"/>
    </source>
</evidence>
<keyword evidence="11" id="KW-0119">Carbohydrate metabolism</keyword>
<dbReference type="InterPro" id="IPR049892">
    <property type="entry name" value="AA9"/>
</dbReference>